<feature type="transmembrane region" description="Helical" evidence="9">
    <location>
        <begin position="321"/>
        <end position="342"/>
    </location>
</feature>
<feature type="transmembrane region" description="Helical" evidence="9">
    <location>
        <begin position="96"/>
        <end position="119"/>
    </location>
</feature>
<dbReference type="PROSITE" id="PS50850">
    <property type="entry name" value="MFS"/>
    <property type="match status" value="1"/>
</dbReference>
<evidence type="ECO:0000256" key="5">
    <source>
        <dbReference type="ARBA" id="ARBA00022692"/>
    </source>
</evidence>
<feature type="domain" description="Major facilitator superfamily (MFS) profile" evidence="10">
    <location>
        <begin position="30"/>
        <end position="480"/>
    </location>
</feature>
<dbReference type="RefSeq" id="WP_343986154.1">
    <property type="nucleotide sequence ID" value="NZ_BAAAJG010000027.1"/>
</dbReference>
<evidence type="ECO:0000256" key="2">
    <source>
        <dbReference type="ARBA" id="ARBA00008537"/>
    </source>
</evidence>
<keyword evidence="5 9" id="KW-0812">Transmembrane</keyword>
<keyword evidence="6 9" id="KW-1133">Transmembrane helix</keyword>
<evidence type="ECO:0000313" key="12">
    <source>
        <dbReference type="Proteomes" id="UP001597145"/>
    </source>
</evidence>
<dbReference type="PANTHER" id="PTHR42718:SF9">
    <property type="entry name" value="MAJOR FACILITATOR SUPERFAMILY MULTIDRUG TRANSPORTER MFSC"/>
    <property type="match status" value="1"/>
</dbReference>
<organism evidence="11 12">
    <name type="scientific">Pseudonocardia aurantiaca</name>
    <dbReference type="NCBI Taxonomy" id="75290"/>
    <lineage>
        <taxon>Bacteria</taxon>
        <taxon>Bacillati</taxon>
        <taxon>Actinomycetota</taxon>
        <taxon>Actinomycetes</taxon>
        <taxon>Pseudonocardiales</taxon>
        <taxon>Pseudonocardiaceae</taxon>
        <taxon>Pseudonocardia</taxon>
    </lineage>
</organism>
<feature type="transmembrane region" description="Helical" evidence="9">
    <location>
        <begin position="417"/>
        <end position="441"/>
    </location>
</feature>
<keyword evidence="4" id="KW-1003">Cell membrane</keyword>
<evidence type="ECO:0000259" key="10">
    <source>
        <dbReference type="PROSITE" id="PS50850"/>
    </source>
</evidence>
<sequence length="489" mass="50913">MTRPTTDSTHPAEGAVPTTEPPPPEGASLVIWLLVGSAFVMILNETIMSVALPALIADLGITVGTAQWLTSGFLLTMAVVIPITGFLLQRFPPRRIYVASMTLFTAGTLISALAPGFPILMTGRVVQAAGTAVMVPLLMTTVMRLVPVSRRGATMGTITIVIAVAPAIGPTLSGVILTALGWRWMFWIVLPIAVIALTSGLLRLRVDAETRAVPLDVVSVLLSALGFGGLVFGLSSVGEATRGESLLPPWLPTAVGVVALAVFVARQLRLQRTGGALLDLRPLAHRPFAIAMVLVVLSMMSLFGVLILLPLYLQEVLHVDPFVTGLAVLPGGLAMGLLGPVVGRLYDRIGARKLVIPGAAVLTVALWAFTMLGATSPLWEIIAMHVVLVVGISLMFTPLMTDALGQLPREVDSHGSAIVATLQQVAGAAGTALFITVMTLASSDATAGTDVDGARAAFMTAAIIATIALPLTLLVGRRPKVEAVEVAAA</sequence>
<comment type="caution">
    <text evidence="11">The sequence shown here is derived from an EMBL/GenBank/DDBJ whole genome shotgun (WGS) entry which is preliminary data.</text>
</comment>
<dbReference type="Pfam" id="PF07690">
    <property type="entry name" value="MFS_1"/>
    <property type="match status" value="1"/>
</dbReference>
<feature type="transmembrane region" description="Helical" evidence="9">
    <location>
        <begin position="288"/>
        <end position="309"/>
    </location>
</feature>
<feature type="transmembrane region" description="Helical" evidence="9">
    <location>
        <begin position="216"/>
        <end position="238"/>
    </location>
</feature>
<dbReference type="InterPro" id="IPR011701">
    <property type="entry name" value="MFS"/>
</dbReference>
<feature type="transmembrane region" description="Helical" evidence="9">
    <location>
        <begin position="354"/>
        <end position="375"/>
    </location>
</feature>
<feature type="transmembrane region" description="Helical" evidence="9">
    <location>
        <begin position="125"/>
        <end position="146"/>
    </location>
</feature>
<evidence type="ECO:0000256" key="7">
    <source>
        <dbReference type="ARBA" id="ARBA00023136"/>
    </source>
</evidence>
<dbReference type="CDD" id="cd17503">
    <property type="entry name" value="MFS_LmrB_MDR_like"/>
    <property type="match status" value="1"/>
</dbReference>
<evidence type="ECO:0000256" key="1">
    <source>
        <dbReference type="ARBA" id="ARBA00004651"/>
    </source>
</evidence>
<feature type="transmembrane region" description="Helical" evidence="9">
    <location>
        <begin position="453"/>
        <end position="475"/>
    </location>
</feature>
<comment type="subcellular location">
    <subcellularLocation>
        <location evidence="1">Cell membrane</location>
        <topology evidence="1">Multi-pass membrane protein</topology>
    </subcellularLocation>
</comment>
<feature type="transmembrane region" description="Helical" evidence="9">
    <location>
        <begin position="381"/>
        <end position="405"/>
    </location>
</feature>
<feature type="transmembrane region" description="Helical" evidence="9">
    <location>
        <begin position="29"/>
        <end position="56"/>
    </location>
</feature>
<evidence type="ECO:0000256" key="3">
    <source>
        <dbReference type="ARBA" id="ARBA00022448"/>
    </source>
</evidence>
<keyword evidence="12" id="KW-1185">Reference proteome</keyword>
<dbReference type="SUPFAM" id="SSF103473">
    <property type="entry name" value="MFS general substrate transporter"/>
    <property type="match status" value="1"/>
</dbReference>
<feature type="transmembrane region" description="Helical" evidence="9">
    <location>
        <begin position="250"/>
        <end position="268"/>
    </location>
</feature>
<feature type="transmembrane region" description="Helical" evidence="9">
    <location>
        <begin position="184"/>
        <end position="204"/>
    </location>
</feature>
<reference evidence="12" key="1">
    <citation type="journal article" date="2019" name="Int. J. Syst. Evol. Microbiol.">
        <title>The Global Catalogue of Microorganisms (GCM) 10K type strain sequencing project: providing services to taxonomists for standard genome sequencing and annotation.</title>
        <authorList>
            <consortium name="The Broad Institute Genomics Platform"/>
            <consortium name="The Broad Institute Genome Sequencing Center for Infectious Disease"/>
            <person name="Wu L."/>
            <person name="Ma J."/>
        </authorList>
    </citation>
    <scope>NUCLEOTIDE SEQUENCE [LARGE SCALE GENOMIC DNA]</scope>
    <source>
        <strain evidence="12">JCM 12165</strain>
    </source>
</reference>
<evidence type="ECO:0000256" key="9">
    <source>
        <dbReference type="SAM" id="Phobius"/>
    </source>
</evidence>
<dbReference type="InterPro" id="IPR004638">
    <property type="entry name" value="EmrB-like"/>
</dbReference>
<keyword evidence="7 9" id="KW-0472">Membrane</keyword>
<proteinExistence type="inferred from homology"/>
<dbReference type="EMBL" id="JBHUCP010000018">
    <property type="protein sequence ID" value="MFD1532562.1"/>
    <property type="molecule type" value="Genomic_DNA"/>
</dbReference>
<evidence type="ECO:0000256" key="8">
    <source>
        <dbReference type="SAM" id="MobiDB-lite"/>
    </source>
</evidence>
<evidence type="ECO:0000313" key="11">
    <source>
        <dbReference type="EMBL" id="MFD1532562.1"/>
    </source>
</evidence>
<evidence type="ECO:0000256" key="4">
    <source>
        <dbReference type="ARBA" id="ARBA00022475"/>
    </source>
</evidence>
<feature type="transmembrane region" description="Helical" evidence="9">
    <location>
        <begin position="158"/>
        <end position="178"/>
    </location>
</feature>
<evidence type="ECO:0000256" key="6">
    <source>
        <dbReference type="ARBA" id="ARBA00022989"/>
    </source>
</evidence>
<dbReference type="PANTHER" id="PTHR42718">
    <property type="entry name" value="MAJOR FACILITATOR SUPERFAMILY MULTIDRUG TRANSPORTER MFSC"/>
    <property type="match status" value="1"/>
</dbReference>
<dbReference type="InterPro" id="IPR036259">
    <property type="entry name" value="MFS_trans_sf"/>
</dbReference>
<protein>
    <submittedName>
        <fullName evidence="11">DHA2 family efflux MFS transporter permease subunit</fullName>
    </submittedName>
</protein>
<gene>
    <name evidence="11" type="ORF">ACFSCY_24350</name>
</gene>
<name>A0ABW4FPZ5_9PSEU</name>
<accession>A0ABW4FPZ5</accession>
<dbReference type="NCBIfam" id="TIGR00711">
    <property type="entry name" value="efflux_EmrB"/>
    <property type="match status" value="1"/>
</dbReference>
<feature type="transmembrane region" description="Helical" evidence="9">
    <location>
        <begin position="68"/>
        <end position="89"/>
    </location>
</feature>
<feature type="region of interest" description="Disordered" evidence="8">
    <location>
        <begin position="1"/>
        <end position="23"/>
    </location>
</feature>
<dbReference type="Gene3D" id="1.20.1250.20">
    <property type="entry name" value="MFS general substrate transporter like domains"/>
    <property type="match status" value="1"/>
</dbReference>
<dbReference type="PRINTS" id="PR01036">
    <property type="entry name" value="TCRTETB"/>
</dbReference>
<keyword evidence="3" id="KW-0813">Transport</keyword>
<dbReference type="Proteomes" id="UP001597145">
    <property type="component" value="Unassembled WGS sequence"/>
</dbReference>
<dbReference type="InterPro" id="IPR020846">
    <property type="entry name" value="MFS_dom"/>
</dbReference>
<comment type="similarity">
    <text evidence="2">Belongs to the major facilitator superfamily. EmrB family.</text>
</comment>
<dbReference type="Gene3D" id="1.20.1720.10">
    <property type="entry name" value="Multidrug resistance protein D"/>
    <property type="match status" value="1"/>
</dbReference>